<reference evidence="2" key="1">
    <citation type="submission" date="2022-11" db="UniProtKB">
        <authorList>
            <consortium name="WormBaseParasite"/>
        </authorList>
    </citation>
    <scope>IDENTIFICATION</scope>
</reference>
<protein>
    <submittedName>
        <fullName evidence="2">Uncharacterized protein</fullName>
    </submittedName>
</protein>
<evidence type="ECO:0000313" key="2">
    <source>
        <dbReference type="WBParaSite" id="nRc.2.0.1.t00929-RA"/>
    </source>
</evidence>
<dbReference type="WBParaSite" id="nRc.2.0.1.t00929-RA">
    <property type="protein sequence ID" value="nRc.2.0.1.t00929-RA"/>
    <property type="gene ID" value="nRc.2.0.1.g00929"/>
</dbReference>
<accession>A0A915HHM1</accession>
<dbReference type="Proteomes" id="UP000887565">
    <property type="component" value="Unplaced"/>
</dbReference>
<dbReference type="AlphaFoldDB" id="A0A915HHM1"/>
<proteinExistence type="predicted"/>
<name>A0A915HHM1_ROMCU</name>
<organism evidence="1 2">
    <name type="scientific">Romanomermis culicivorax</name>
    <name type="common">Nematode worm</name>
    <dbReference type="NCBI Taxonomy" id="13658"/>
    <lineage>
        <taxon>Eukaryota</taxon>
        <taxon>Metazoa</taxon>
        <taxon>Ecdysozoa</taxon>
        <taxon>Nematoda</taxon>
        <taxon>Enoplea</taxon>
        <taxon>Dorylaimia</taxon>
        <taxon>Mermithida</taxon>
        <taxon>Mermithoidea</taxon>
        <taxon>Mermithidae</taxon>
        <taxon>Romanomermis</taxon>
    </lineage>
</organism>
<keyword evidence="1" id="KW-1185">Reference proteome</keyword>
<sequence length="161" mass="18957">MTTNSYKRFKIRKRQKCLFFRLKCEFLTLKRDWAQLTGERFQSKFRNPLCYSPFHRIVCRYPDHPFIPTIPLPRPSRYSDHPVTPTNTPVDLRFIKILYGDRANGHAAIYSQRHTRCVGRSFRSQEQNGVGRFSGSPRSAHRRQVSVDVLHRGQALQSCNF</sequence>
<evidence type="ECO:0000313" key="1">
    <source>
        <dbReference type="Proteomes" id="UP000887565"/>
    </source>
</evidence>